<keyword evidence="1" id="KW-1133">Transmembrane helix</keyword>
<protein>
    <submittedName>
        <fullName evidence="2">Uncharacterized protein</fullName>
    </submittedName>
</protein>
<keyword evidence="1" id="KW-0472">Membrane</keyword>
<accession>A0A9X9SF13</accession>
<keyword evidence="1" id="KW-0812">Transmembrane</keyword>
<reference evidence="2" key="1">
    <citation type="submission" date="2020-04" db="EMBL/GenBank/DDBJ databases">
        <authorList>
            <person name="Kumar P."/>
            <person name="Meghvansi M.K."/>
            <person name="Kamboj D.V."/>
        </authorList>
    </citation>
    <scope>NUCLEOTIDE SEQUENCE [LARGE SCALE GENOMIC DNA]</scope>
</reference>
<dbReference type="Proteomes" id="UP000509462">
    <property type="component" value="Segment"/>
</dbReference>
<evidence type="ECO:0000256" key="1">
    <source>
        <dbReference type="SAM" id="Phobius"/>
    </source>
</evidence>
<keyword evidence="3" id="KW-1185">Reference proteome</keyword>
<evidence type="ECO:0000313" key="3">
    <source>
        <dbReference type="Proteomes" id="UP000509462"/>
    </source>
</evidence>
<evidence type="ECO:0000313" key="2">
    <source>
        <dbReference type="EMBL" id="WEY17714.1"/>
    </source>
</evidence>
<feature type="transmembrane region" description="Helical" evidence="1">
    <location>
        <begin position="78"/>
        <end position="99"/>
    </location>
</feature>
<gene>
    <name evidence="2" type="ORF">VC1_55</name>
</gene>
<sequence length="100" mass="11150">MKVFYYSFASLSAYYIVDDGGLVMVSKTPFITKNSQRRAVSEKEVLALADAGHFAPHNLKAAVALKEYRDTNRKKRNISLTILGLGVAVMVLSILNGWWL</sequence>
<organism evidence="2 3">
    <name type="scientific">Vibrio phage Vc1</name>
    <dbReference type="NCBI Taxonomy" id="1480731"/>
    <lineage>
        <taxon>Viruses</taxon>
        <taxon>Duplodnaviria</taxon>
        <taxon>Heunggongvirae</taxon>
        <taxon>Uroviricota</taxon>
        <taxon>Caudoviricetes</taxon>
        <taxon>Drexlerviridae</taxon>
        <taxon>Jhansiroadvirus</taxon>
        <taxon>Jhansiroadvirus gwaliVC1</taxon>
    </lineage>
</organism>
<name>A0A9X9SF13_9CAUD</name>
<proteinExistence type="predicted"/>
<dbReference type="EMBL" id="MT360682">
    <property type="protein sequence ID" value="WEY17714.1"/>
    <property type="molecule type" value="Genomic_DNA"/>
</dbReference>